<accession>A0ABD3P2C6</accession>
<dbReference type="EMBL" id="JABMIG020000290">
    <property type="protein sequence ID" value="KAL3782305.1"/>
    <property type="molecule type" value="Genomic_DNA"/>
</dbReference>
<protein>
    <recommendedName>
        <fullName evidence="6">Ankyrin</fullName>
    </recommendedName>
</protein>
<evidence type="ECO:0008006" key="6">
    <source>
        <dbReference type="Google" id="ProtNLM"/>
    </source>
</evidence>
<dbReference type="PANTHER" id="PTHR24153">
    <property type="entry name" value="ESPIN"/>
    <property type="match status" value="1"/>
</dbReference>
<evidence type="ECO:0000313" key="5">
    <source>
        <dbReference type="Proteomes" id="UP001516023"/>
    </source>
</evidence>
<reference evidence="4 5" key="1">
    <citation type="journal article" date="2020" name="G3 (Bethesda)">
        <title>Improved Reference Genome for Cyclotella cryptica CCMP332, a Model for Cell Wall Morphogenesis, Salinity Adaptation, and Lipid Production in Diatoms (Bacillariophyta).</title>
        <authorList>
            <person name="Roberts W.R."/>
            <person name="Downey K.M."/>
            <person name="Ruck E.C."/>
            <person name="Traller J.C."/>
            <person name="Alverson A.J."/>
        </authorList>
    </citation>
    <scope>NUCLEOTIDE SEQUENCE [LARGE SCALE GENOMIC DNA]</scope>
    <source>
        <strain evidence="4 5">CCMP332</strain>
    </source>
</reference>
<dbReference type="SUPFAM" id="SSF48403">
    <property type="entry name" value="Ankyrin repeat"/>
    <property type="match status" value="1"/>
</dbReference>
<feature type="compositionally biased region" description="Polar residues" evidence="3">
    <location>
        <begin position="13"/>
        <end position="22"/>
    </location>
</feature>
<dbReference type="Proteomes" id="UP001516023">
    <property type="component" value="Unassembled WGS sequence"/>
</dbReference>
<evidence type="ECO:0000256" key="1">
    <source>
        <dbReference type="ARBA" id="ARBA00022737"/>
    </source>
</evidence>
<evidence type="ECO:0000313" key="4">
    <source>
        <dbReference type="EMBL" id="KAL3782305.1"/>
    </source>
</evidence>
<feature type="region of interest" description="Disordered" evidence="3">
    <location>
        <begin position="1"/>
        <end position="22"/>
    </location>
</feature>
<evidence type="ECO:0000256" key="2">
    <source>
        <dbReference type="ARBA" id="ARBA00023043"/>
    </source>
</evidence>
<evidence type="ECO:0000256" key="3">
    <source>
        <dbReference type="SAM" id="MobiDB-lite"/>
    </source>
</evidence>
<proteinExistence type="predicted"/>
<organism evidence="4 5">
    <name type="scientific">Cyclotella cryptica</name>
    <dbReference type="NCBI Taxonomy" id="29204"/>
    <lineage>
        <taxon>Eukaryota</taxon>
        <taxon>Sar</taxon>
        <taxon>Stramenopiles</taxon>
        <taxon>Ochrophyta</taxon>
        <taxon>Bacillariophyta</taxon>
        <taxon>Coscinodiscophyceae</taxon>
        <taxon>Thalassiosirophycidae</taxon>
        <taxon>Stephanodiscales</taxon>
        <taxon>Stephanodiscaceae</taxon>
        <taxon>Cyclotella</taxon>
    </lineage>
</organism>
<dbReference type="PANTHER" id="PTHR24153:SF8">
    <property type="entry name" value="FORKED, ISOFORM F"/>
    <property type="match status" value="1"/>
</dbReference>
<sequence>MFSKVSSPRCAPSTPTSGSDQQVIPPNITIVRLISKREWSFLEHFLSNFGLDLPIDDPGITDSVTADIVVHFAARFQAPLRTINLLAQYFPTSLESSDATGRYPIHVAAKWGATPDVIQFLIRSNPAAAGIQDCLGKTPMHYIAEFYAHNYSPRIAQILPIQDSMLQAVKLLKVAAPSSVNLEDNEGCNALEYALENEVDIKVVKTMQRACRDDWRERKAEGGDQGRRKHEDLVKDVQRMAHELQKELSSRRLNVVTGEEEKASDINRVSFHRVQGLSNSFVAKTA</sequence>
<keyword evidence="5" id="KW-1185">Reference proteome</keyword>
<name>A0ABD3P2C6_9STRA</name>
<keyword evidence="1" id="KW-0677">Repeat</keyword>
<comment type="caution">
    <text evidence="4">The sequence shown here is derived from an EMBL/GenBank/DDBJ whole genome shotgun (WGS) entry which is preliminary data.</text>
</comment>
<dbReference type="InterPro" id="IPR036770">
    <property type="entry name" value="Ankyrin_rpt-contain_sf"/>
</dbReference>
<dbReference type="Gene3D" id="1.25.40.20">
    <property type="entry name" value="Ankyrin repeat-containing domain"/>
    <property type="match status" value="1"/>
</dbReference>
<keyword evidence="2" id="KW-0040">ANK repeat</keyword>
<dbReference type="AlphaFoldDB" id="A0ABD3P2C6"/>
<dbReference type="InterPro" id="IPR052420">
    <property type="entry name" value="Espin/Espin-like"/>
</dbReference>
<gene>
    <name evidence="4" type="ORF">HJC23_001913</name>
</gene>